<proteinExistence type="predicted"/>
<sequence length="81" mass="9549">MSCLAMPPLCLYACSINPLQYYCNKFKYLVYLSLSHMEQLLLTTPKDCFVCIFFILSFFSCLLPQRLVWEDFLNLNCLIFV</sequence>
<protein>
    <submittedName>
        <fullName evidence="1">Uncharacterized protein</fullName>
    </submittedName>
</protein>
<organism evidence="1">
    <name type="scientific">Octopus bimaculoides</name>
    <name type="common">California two-spotted octopus</name>
    <dbReference type="NCBI Taxonomy" id="37653"/>
    <lineage>
        <taxon>Eukaryota</taxon>
        <taxon>Metazoa</taxon>
        <taxon>Spiralia</taxon>
        <taxon>Lophotrochozoa</taxon>
        <taxon>Mollusca</taxon>
        <taxon>Cephalopoda</taxon>
        <taxon>Coleoidea</taxon>
        <taxon>Octopodiformes</taxon>
        <taxon>Octopoda</taxon>
        <taxon>Incirrata</taxon>
        <taxon>Octopodidae</taxon>
        <taxon>Octopus</taxon>
    </lineage>
</organism>
<dbReference type="AlphaFoldDB" id="A0A0L8HUY7"/>
<reference evidence="1" key="1">
    <citation type="submission" date="2015-07" db="EMBL/GenBank/DDBJ databases">
        <title>MeaNS - Measles Nucleotide Surveillance Program.</title>
        <authorList>
            <person name="Tran T."/>
            <person name="Druce J."/>
        </authorList>
    </citation>
    <scope>NUCLEOTIDE SEQUENCE</scope>
    <source>
        <strain evidence="1">UCB-OBI-ISO-001</strain>
        <tissue evidence="1">Gonad</tissue>
    </source>
</reference>
<name>A0A0L8HUY7_OCTBM</name>
<evidence type="ECO:0000313" key="1">
    <source>
        <dbReference type="EMBL" id="KOF93007.1"/>
    </source>
</evidence>
<gene>
    <name evidence="1" type="ORF">OCBIM_22005404mg</name>
</gene>
<dbReference type="EMBL" id="KQ417249">
    <property type="protein sequence ID" value="KOF93007.1"/>
    <property type="molecule type" value="Genomic_DNA"/>
</dbReference>
<accession>A0A0L8HUY7</accession>